<reference evidence="1 2" key="1">
    <citation type="submission" date="2019-10" db="EMBL/GenBank/DDBJ databases">
        <authorList>
            <person name="Karimi E."/>
        </authorList>
    </citation>
    <scope>NUCLEOTIDE SEQUENCE [LARGE SCALE GENOMIC DNA]</scope>
    <source>
        <strain evidence="1">Bacillus sp. 71</strain>
    </source>
</reference>
<dbReference type="Proteomes" id="UP000437562">
    <property type="component" value="Unassembled WGS sequence"/>
</dbReference>
<protein>
    <submittedName>
        <fullName evidence="1">Uncharacterized protein</fullName>
    </submittedName>
</protein>
<evidence type="ECO:0000313" key="1">
    <source>
        <dbReference type="EMBL" id="VXC71058.1"/>
    </source>
</evidence>
<proteinExistence type="predicted"/>
<dbReference type="AlphaFoldDB" id="A0A654AW60"/>
<sequence length="37" mass="4188">MKERMKEAQKSIKLSDQKLINAVASLTEVESKLGVKR</sequence>
<evidence type="ECO:0000313" key="2">
    <source>
        <dbReference type="Proteomes" id="UP000437562"/>
    </source>
</evidence>
<gene>
    <name evidence="1" type="ORF">BACI71_60085</name>
</gene>
<organism evidence="1 2">
    <name type="scientific">Bacillus mycoides</name>
    <dbReference type="NCBI Taxonomy" id="1405"/>
    <lineage>
        <taxon>Bacteria</taxon>
        <taxon>Bacillati</taxon>
        <taxon>Bacillota</taxon>
        <taxon>Bacilli</taxon>
        <taxon>Bacillales</taxon>
        <taxon>Bacillaceae</taxon>
        <taxon>Bacillus</taxon>
        <taxon>Bacillus cereus group</taxon>
    </lineage>
</organism>
<dbReference type="EMBL" id="CABWMC010000031">
    <property type="protein sequence ID" value="VXC71058.1"/>
    <property type="molecule type" value="Genomic_DNA"/>
</dbReference>
<accession>A0A654AW60</accession>
<name>A0A654AW60_BACMY</name>